<dbReference type="Proteomes" id="UP001165092">
    <property type="component" value="Unassembled WGS sequence"/>
</dbReference>
<evidence type="ECO:0000313" key="2">
    <source>
        <dbReference type="EMBL" id="GLU50174.1"/>
    </source>
</evidence>
<sequence length="125" mass="13278">MEGIGRGAGTAVEDTEGAGGAAEDAEAAKRAGVDAEIMDDQKEPEYDVEIGAAVSADELTFHEEPEVRSRYWGEPQSEGTAGSTRSGVPRPVEPGVVYEDIHVDYRLAGRIRSSGERPEDGADEE</sequence>
<reference evidence="2" key="1">
    <citation type="submission" date="2023-02" db="EMBL/GenBank/DDBJ databases">
        <title>Nocardiopsis ansamitocini NBRC 112285.</title>
        <authorList>
            <person name="Ichikawa N."/>
            <person name="Sato H."/>
            <person name="Tonouchi N."/>
        </authorList>
    </citation>
    <scope>NUCLEOTIDE SEQUENCE</scope>
    <source>
        <strain evidence="2">NBRC 112285</strain>
    </source>
</reference>
<dbReference type="RefSeq" id="WP_285761714.1">
    <property type="nucleotide sequence ID" value="NZ_BSQG01000012.1"/>
</dbReference>
<gene>
    <name evidence="2" type="ORF">Nans01_45250</name>
</gene>
<name>A0A9W6P9N6_9ACTN</name>
<evidence type="ECO:0000256" key="1">
    <source>
        <dbReference type="SAM" id="MobiDB-lite"/>
    </source>
</evidence>
<feature type="compositionally biased region" description="Basic and acidic residues" evidence="1">
    <location>
        <begin position="59"/>
        <end position="71"/>
    </location>
</feature>
<keyword evidence="3" id="KW-1185">Reference proteome</keyword>
<proteinExistence type="predicted"/>
<feature type="compositionally biased region" description="Polar residues" evidence="1">
    <location>
        <begin position="77"/>
        <end position="86"/>
    </location>
</feature>
<protein>
    <submittedName>
        <fullName evidence="2">Uncharacterized protein</fullName>
    </submittedName>
</protein>
<organism evidence="2 3">
    <name type="scientific">Nocardiopsis ansamitocini</name>
    <dbReference type="NCBI Taxonomy" id="1670832"/>
    <lineage>
        <taxon>Bacteria</taxon>
        <taxon>Bacillati</taxon>
        <taxon>Actinomycetota</taxon>
        <taxon>Actinomycetes</taxon>
        <taxon>Streptosporangiales</taxon>
        <taxon>Nocardiopsidaceae</taxon>
        <taxon>Nocardiopsis</taxon>
    </lineage>
</organism>
<feature type="compositionally biased region" description="Basic and acidic residues" evidence="1">
    <location>
        <begin position="26"/>
        <end position="45"/>
    </location>
</feature>
<dbReference type="EMBL" id="BSQG01000012">
    <property type="protein sequence ID" value="GLU50174.1"/>
    <property type="molecule type" value="Genomic_DNA"/>
</dbReference>
<feature type="region of interest" description="Disordered" evidence="1">
    <location>
        <begin position="1"/>
        <end position="95"/>
    </location>
</feature>
<evidence type="ECO:0000313" key="3">
    <source>
        <dbReference type="Proteomes" id="UP001165092"/>
    </source>
</evidence>
<comment type="caution">
    <text evidence="2">The sequence shown here is derived from an EMBL/GenBank/DDBJ whole genome shotgun (WGS) entry which is preliminary data.</text>
</comment>
<accession>A0A9W6P9N6</accession>
<dbReference type="AlphaFoldDB" id="A0A9W6P9N6"/>